<dbReference type="InterPro" id="IPR036291">
    <property type="entry name" value="NAD(P)-bd_dom_sf"/>
</dbReference>
<dbReference type="EMBL" id="QMPZ01000057">
    <property type="protein sequence ID" value="RLE09196.1"/>
    <property type="molecule type" value="Genomic_DNA"/>
</dbReference>
<dbReference type="SUPFAM" id="SSF51735">
    <property type="entry name" value="NAD(P)-binding Rossmann-fold domains"/>
    <property type="match status" value="1"/>
</dbReference>
<evidence type="ECO:0000313" key="3">
    <source>
        <dbReference type="EMBL" id="RLE09196.1"/>
    </source>
</evidence>
<gene>
    <name evidence="3" type="ORF">DRJ00_04825</name>
</gene>
<dbReference type="AlphaFoldDB" id="A0A497E3M7"/>
<organism evidence="3 4">
    <name type="scientific">Aerophobetes bacterium</name>
    <dbReference type="NCBI Taxonomy" id="2030807"/>
    <lineage>
        <taxon>Bacteria</taxon>
        <taxon>Candidatus Aerophobota</taxon>
    </lineage>
</organism>
<dbReference type="Gene3D" id="3.30.360.10">
    <property type="entry name" value="Dihydrodipicolinate Reductase, domain 2"/>
    <property type="match status" value="1"/>
</dbReference>
<dbReference type="InterPro" id="IPR000683">
    <property type="entry name" value="Gfo/Idh/MocA-like_OxRdtase_N"/>
</dbReference>
<protein>
    <submittedName>
        <fullName evidence="3">Gfo/Idh/MocA family oxidoreductase</fullName>
    </submittedName>
</protein>
<dbReference type="SUPFAM" id="SSF55347">
    <property type="entry name" value="Glyceraldehyde-3-phosphate dehydrogenase-like, C-terminal domain"/>
    <property type="match status" value="1"/>
</dbReference>
<name>A0A497E3M7_UNCAE</name>
<dbReference type="Pfam" id="PF01408">
    <property type="entry name" value="GFO_IDH_MocA"/>
    <property type="match status" value="1"/>
</dbReference>
<dbReference type="InterPro" id="IPR052515">
    <property type="entry name" value="Gfo/Idh/MocA_Oxidoreductase"/>
</dbReference>
<dbReference type="InterPro" id="IPR055170">
    <property type="entry name" value="GFO_IDH_MocA-like_dom"/>
</dbReference>
<feature type="domain" description="GFO/IDH/MocA-like oxidoreductase" evidence="2">
    <location>
        <begin position="133"/>
        <end position="276"/>
    </location>
</feature>
<dbReference type="GO" id="GO:0000166">
    <property type="term" value="F:nucleotide binding"/>
    <property type="evidence" value="ECO:0007669"/>
    <property type="project" value="InterPro"/>
</dbReference>
<comment type="caution">
    <text evidence="3">The sequence shown here is derived from an EMBL/GenBank/DDBJ whole genome shotgun (WGS) entry which is preliminary data.</text>
</comment>
<evidence type="ECO:0000259" key="1">
    <source>
        <dbReference type="Pfam" id="PF01408"/>
    </source>
</evidence>
<dbReference type="PANTHER" id="PTHR43249">
    <property type="entry name" value="UDP-N-ACETYL-2-AMINO-2-DEOXY-D-GLUCURONATE OXIDASE"/>
    <property type="match status" value="1"/>
</dbReference>
<dbReference type="Proteomes" id="UP000279422">
    <property type="component" value="Unassembled WGS sequence"/>
</dbReference>
<feature type="domain" description="Gfo/Idh/MocA-like oxidoreductase N-terminal" evidence="1">
    <location>
        <begin position="4"/>
        <end position="124"/>
    </location>
</feature>
<dbReference type="Gene3D" id="3.40.50.720">
    <property type="entry name" value="NAD(P)-binding Rossmann-like Domain"/>
    <property type="match status" value="1"/>
</dbReference>
<dbReference type="Pfam" id="PF22725">
    <property type="entry name" value="GFO_IDH_MocA_C3"/>
    <property type="match status" value="1"/>
</dbReference>
<reference evidence="3 4" key="1">
    <citation type="submission" date="2018-06" db="EMBL/GenBank/DDBJ databases">
        <title>Extensive metabolic versatility and redundancy in microbially diverse, dynamic hydrothermal sediments.</title>
        <authorList>
            <person name="Dombrowski N."/>
            <person name="Teske A."/>
            <person name="Baker B.J."/>
        </authorList>
    </citation>
    <scope>NUCLEOTIDE SEQUENCE [LARGE SCALE GENOMIC DNA]</scope>
    <source>
        <strain evidence="3">B47_G16</strain>
    </source>
</reference>
<evidence type="ECO:0000259" key="2">
    <source>
        <dbReference type="Pfam" id="PF22725"/>
    </source>
</evidence>
<evidence type="ECO:0000313" key="4">
    <source>
        <dbReference type="Proteomes" id="UP000279422"/>
    </source>
</evidence>
<sequence>MEKVKVGIIGAGGIVQFAYLPAYQKMEEAEVVAISDVNETKLKEVAKKFDVPRFYTNYQDLLKEEEIEAVNICTPNFLHAEQAIASLKAGKHVLCEKPVAINVPEAERILEEVERSGKKFMVGFCHRFGPPSRSLRKFIDRGELGEIYYAKASYLRRRGIPGLGGWFTTKKLSGGGPLIDVGVHILDLSLWFMGSPEPQLVVGSTYNKFKDQAVDGGWPPLLTRKGDKFTGTFDVEDLASAFIKFENGSTLFLEASWAGNSETGSSISLFGTKGGAKMSLAAGERFPGELTIYKEEDGDLVDIHPRLSTTDPYQDELSHFIRCIKEDKQPITKPEEILNVVKIIEAIYCSAEKGKAIELQV</sequence>
<dbReference type="PANTHER" id="PTHR43249:SF1">
    <property type="entry name" value="D-GLUCOSIDE 3-DEHYDROGENASE"/>
    <property type="match status" value="1"/>
</dbReference>
<proteinExistence type="predicted"/>
<accession>A0A497E3M7</accession>